<dbReference type="InterPro" id="IPR016833">
    <property type="entry name" value="Put_Na-Bile_cotransptr"/>
</dbReference>
<feature type="transmembrane region" description="Helical" evidence="1">
    <location>
        <begin position="133"/>
        <end position="151"/>
    </location>
</feature>
<feature type="transmembrane region" description="Helical" evidence="1">
    <location>
        <begin position="42"/>
        <end position="62"/>
    </location>
</feature>
<dbReference type="AlphaFoldDB" id="A0AAW1SK67"/>
<name>A0AAW1SK67_9CHLO</name>
<dbReference type="Pfam" id="PF13593">
    <property type="entry name" value="SBF_like"/>
    <property type="match status" value="1"/>
</dbReference>
<accession>A0AAW1SK67</accession>
<proteinExistence type="predicted"/>
<dbReference type="PANTHER" id="PTHR18640:SF10">
    <property type="entry name" value="SODIUM_METABOLITE COTRANSPORTER BASS4, CHLOROPLASTIC-RELATED"/>
    <property type="match status" value="1"/>
</dbReference>
<evidence type="ECO:0000313" key="2">
    <source>
        <dbReference type="EMBL" id="KAK9846561.1"/>
    </source>
</evidence>
<dbReference type="Proteomes" id="UP001445335">
    <property type="component" value="Unassembled WGS sequence"/>
</dbReference>
<dbReference type="GO" id="GO:0009941">
    <property type="term" value="C:chloroplast envelope"/>
    <property type="evidence" value="ECO:0007669"/>
    <property type="project" value="TreeGrafter"/>
</dbReference>
<keyword evidence="1" id="KW-1133">Transmembrane helix</keyword>
<feature type="transmembrane region" description="Helical" evidence="1">
    <location>
        <begin position="68"/>
        <end position="90"/>
    </location>
</feature>
<feature type="transmembrane region" description="Helical" evidence="1">
    <location>
        <begin position="259"/>
        <end position="280"/>
    </location>
</feature>
<feature type="transmembrane region" description="Helical" evidence="1">
    <location>
        <begin position="202"/>
        <end position="223"/>
    </location>
</feature>
<dbReference type="InterPro" id="IPR038770">
    <property type="entry name" value="Na+/solute_symporter_sf"/>
</dbReference>
<comment type="caution">
    <text evidence="2">The sequence shown here is derived from an EMBL/GenBank/DDBJ whole genome shotgun (WGS) entry which is preliminary data.</text>
</comment>
<sequence>MIWRPVQAPKWQSTADGLGPCGGVAVDGAPDSGGLGTGLRRFVANQFLPLALLVGMAVGWAWPASGLAAANAGLQNFTTTGIFIISGLGLRRGEALRALSAWGATLYGFIAVLALTPLAAYAALALPLAPRELAVGLAVFCCMPTTLSSGVSLTQAVGGNTALALLLTVGTNLAGIFTMPFMLAAVLGGAAGGAAIAPGPLLAALVQTILVPLLVGAAARAFIPGVAAATDARKRQLAVLSACLLAMVSRAVASRVAVGAGALAAVVAAGVGIHLAYLALNMAVVSALRLGGEGPEAAGVRRAVVLVGSQKTLPIAVAVLGQLGSAAAGAAGGDALRSGLVIVASQKGLTVAVPVLAALSAGRAPALAQGAAGVAVLAPVFCHLAQTALDFALVSSWVAIIGEAKGDPTACRL</sequence>
<gene>
    <name evidence="2" type="ORF">WJX81_006600</name>
</gene>
<feature type="transmembrane region" description="Helical" evidence="1">
    <location>
        <begin position="102"/>
        <end position="127"/>
    </location>
</feature>
<evidence type="ECO:0000313" key="3">
    <source>
        <dbReference type="Proteomes" id="UP001445335"/>
    </source>
</evidence>
<feature type="transmembrane region" description="Helical" evidence="1">
    <location>
        <begin position="235"/>
        <end position="253"/>
    </location>
</feature>
<protein>
    <submittedName>
        <fullName evidence="2">Uncharacterized protein</fullName>
    </submittedName>
</protein>
<feature type="transmembrane region" description="Helical" evidence="1">
    <location>
        <begin position="163"/>
        <end position="196"/>
    </location>
</feature>
<keyword evidence="1" id="KW-0472">Membrane</keyword>
<organism evidence="2 3">
    <name type="scientific">Elliptochloris bilobata</name>
    <dbReference type="NCBI Taxonomy" id="381761"/>
    <lineage>
        <taxon>Eukaryota</taxon>
        <taxon>Viridiplantae</taxon>
        <taxon>Chlorophyta</taxon>
        <taxon>core chlorophytes</taxon>
        <taxon>Trebouxiophyceae</taxon>
        <taxon>Trebouxiophyceae incertae sedis</taxon>
        <taxon>Elliptochloris clade</taxon>
        <taxon>Elliptochloris</taxon>
    </lineage>
</organism>
<dbReference type="Gene3D" id="1.20.1530.20">
    <property type="match status" value="1"/>
</dbReference>
<dbReference type="EMBL" id="JALJOU010000001">
    <property type="protein sequence ID" value="KAK9846561.1"/>
    <property type="molecule type" value="Genomic_DNA"/>
</dbReference>
<reference evidence="2 3" key="1">
    <citation type="journal article" date="2024" name="Nat. Commun.">
        <title>Phylogenomics reveals the evolutionary origins of lichenization in chlorophyte algae.</title>
        <authorList>
            <person name="Puginier C."/>
            <person name="Libourel C."/>
            <person name="Otte J."/>
            <person name="Skaloud P."/>
            <person name="Haon M."/>
            <person name="Grisel S."/>
            <person name="Petersen M."/>
            <person name="Berrin J.G."/>
            <person name="Delaux P.M."/>
            <person name="Dal Grande F."/>
            <person name="Keller J."/>
        </authorList>
    </citation>
    <scope>NUCLEOTIDE SEQUENCE [LARGE SCALE GENOMIC DNA]</scope>
    <source>
        <strain evidence="2 3">SAG 245.80</strain>
    </source>
</reference>
<dbReference type="PANTHER" id="PTHR18640">
    <property type="entry name" value="SOLUTE CARRIER FAMILY 10 MEMBER 7"/>
    <property type="match status" value="1"/>
</dbReference>
<keyword evidence="3" id="KW-1185">Reference proteome</keyword>
<keyword evidence="1" id="KW-0812">Transmembrane</keyword>
<evidence type="ECO:0000256" key="1">
    <source>
        <dbReference type="SAM" id="Phobius"/>
    </source>
</evidence>